<dbReference type="AlphaFoldDB" id="A0A5K7SC80"/>
<organism evidence="2 3">
    <name type="scientific">Aquipluma nitroreducens</name>
    <dbReference type="NCBI Taxonomy" id="2010828"/>
    <lineage>
        <taxon>Bacteria</taxon>
        <taxon>Pseudomonadati</taxon>
        <taxon>Bacteroidota</taxon>
        <taxon>Bacteroidia</taxon>
        <taxon>Marinilabiliales</taxon>
        <taxon>Prolixibacteraceae</taxon>
        <taxon>Aquipluma</taxon>
    </lineage>
</organism>
<gene>
    <name evidence="2" type="ORF">AQPE_3229</name>
</gene>
<evidence type="ECO:0008006" key="4">
    <source>
        <dbReference type="Google" id="ProtNLM"/>
    </source>
</evidence>
<keyword evidence="1" id="KW-0472">Membrane</keyword>
<proteinExistence type="predicted"/>
<evidence type="ECO:0000313" key="3">
    <source>
        <dbReference type="Proteomes" id="UP001193389"/>
    </source>
</evidence>
<accession>A0A5K7SC80</accession>
<dbReference type="Proteomes" id="UP001193389">
    <property type="component" value="Chromosome"/>
</dbReference>
<feature type="transmembrane region" description="Helical" evidence="1">
    <location>
        <begin position="52"/>
        <end position="71"/>
    </location>
</feature>
<dbReference type="KEGG" id="anf:AQPE_3229"/>
<feature type="transmembrane region" description="Helical" evidence="1">
    <location>
        <begin position="119"/>
        <end position="141"/>
    </location>
</feature>
<evidence type="ECO:0000313" key="2">
    <source>
        <dbReference type="EMBL" id="BBE19056.1"/>
    </source>
</evidence>
<keyword evidence="3" id="KW-1185">Reference proteome</keyword>
<dbReference type="EMBL" id="AP018694">
    <property type="protein sequence ID" value="BBE19056.1"/>
    <property type="molecule type" value="Genomic_DNA"/>
</dbReference>
<feature type="transmembrane region" description="Helical" evidence="1">
    <location>
        <begin position="27"/>
        <end position="46"/>
    </location>
</feature>
<reference evidence="2" key="1">
    <citation type="journal article" date="2020" name="Int. J. Syst. Evol. Microbiol.">
        <title>Aquipluma nitroreducens gen. nov. sp. nov., a novel facultatively anaerobic bacterium isolated from a freshwater lake.</title>
        <authorList>
            <person name="Watanabe M."/>
            <person name="Kojima H."/>
            <person name="Fukui M."/>
        </authorList>
    </citation>
    <scope>NUCLEOTIDE SEQUENCE</scope>
    <source>
        <strain evidence="2">MeG22</strain>
    </source>
</reference>
<sequence length="156" mass="18861">MIKTQNIKISANEFFRLIFSIYLKRRWWLVAWIWILIIVILFRGHIGLVEMILLALILLFQVIIVAQYWIYAHSKDNRLYLLSRYYEIDADQIVEQMEDGTTSTIRNERFIKMMKTSKYYLLYVARNEYIYLPVVAFASLADQEWFEEEFVKKIGI</sequence>
<keyword evidence="1" id="KW-1133">Transmembrane helix</keyword>
<evidence type="ECO:0000256" key="1">
    <source>
        <dbReference type="SAM" id="Phobius"/>
    </source>
</evidence>
<keyword evidence="1" id="KW-0812">Transmembrane</keyword>
<dbReference type="RefSeq" id="WP_318347329.1">
    <property type="nucleotide sequence ID" value="NZ_AP018694.1"/>
</dbReference>
<protein>
    <recommendedName>
        <fullName evidence="4">YcxB-like protein domain-containing protein</fullName>
    </recommendedName>
</protein>
<name>A0A5K7SC80_9BACT</name>